<sequence>MSSSSAPITPPSSDAAQMTTAALSSSTTPAMSSAESSAASVFGLSSPLQVDSSLTSSLFSAPSAFSQPWMPPPHTADFSTWTPPIFTWTPTSTVVRSPVIMVSIQFVSLHLHQLPFQLLPFPFGIID</sequence>
<gene>
    <name evidence="2" type="ORF">CEPIT_LOCUS3241</name>
</gene>
<name>A0AAV0C6G4_9ASTE</name>
<dbReference type="EMBL" id="CAMAPF010000017">
    <property type="protein sequence ID" value="CAH9069952.1"/>
    <property type="molecule type" value="Genomic_DNA"/>
</dbReference>
<dbReference type="Proteomes" id="UP001152523">
    <property type="component" value="Unassembled WGS sequence"/>
</dbReference>
<organism evidence="2 3">
    <name type="scientific">Cuscuta epithymum</name>
    <dbReference type="NCBI Taxonomy" id="186058"/>
    <lineage>
        <taxon>Eukaryota</taxon>
        <taxon>Viridiplantae</taxon>
        <taxon>Streptophyta</taxon>
        <taxon>Embryophyta</taxon>
        <taxon>Tracheophyta</taxon>
        <taxon>Spermatophyta</taxon>
        <taxon>Magnoliopsida</taxon>
        <taxon>eudicotyledons</taxon>
        <taxon>Gunneridae</taxon>
        <taxon>Pentapetalae</taxon>
        <taxon>asterids</taxon>
        <taxon>lamiids</taxon>
        <taxon>Solanales</taxon>
        <taxon>Convolvulaceae</taxon>
        <taxon>Cuscuteae</taxon>
        <taxon>Cuscuta</taxon>
        <taxon>Cuscuta subgen. Cuscuta</taxon>
    </lineage>
</organism>
<comment type="caution">
    <text evidence="2">The sequence shown here is derived from an EMBL/GenBank/DDBJ whole genome shotgun (WGS) entry which is preliminary data.</text>
</comment>
<keyword evidence="3" id="KW-1185">Reference proteome</keyword>
<protein>
    <submittedName>
        <fullName evidence="2">Uncharacterized protein</fullName>
    </submittedName>
</protein>
<reference evidence="2" key="1">
    <citation type="submission" date="2022-07" db="EMBL/GenBank/DDBJ databases">
        <authorList>
            <person name="Macas J."/>
            <person name="Novak P."/>
            <person name="Neumann P."/>
        </authorList>
    </citation>
    <scope>NUCLEOTIDE SEQUENCE</scope>
</reference>
<evidence type="ECO:0000256" key="1">
    <source>
        <dbReference type="SAM" id="MobiDB-lite"/>
    </source>
</evidence>
<evidence type="ECO:0000313" key="3">
    <source>
        <dbReference type="Proteomes" id="UP001152523"/>
    </source>
</evidence>
<accession>A0AAV0C6G4</accession>
<proteinExistence type="predicted"/>
<evidence type="ECO:0000313" key="2">
    <source>
        <dbReference type="EMBL" id="CAH9069952.1"/>
    </source>
</evidence>
<feature type="region of interest" description="Disordered" evidence="1">
    <location>
        <begin position="1"/>
        <end position="29"/>
    </location>
</feature>
<dbReference type="AlphaFoldDB" id="A0AAV0C6G4"/>